<accession>A0A2I4D2P0</accession>
<dbReference type="SUPFAM" id="SSF56436">
    <property type="entry name" value="C-type lectin-like"/>
    <property type="match status" value="1"/>
</dbReference>
<dbReference type="FunCoup" id="A0A2I4D2P0">
    <property type="interactions" value="794"/>
</dbReference>
<keyword evidence="3" id="KW-1185">Reference proteome</keyword>
<evidence type="ECO:0000259" key="2">
    <source>
        <dbReference type="PROSITE" id="PS50041"/>
    </source>
</evidence>
<dbReference type="KEGG" id="alim:106534431"/>
<dbReference type="InterPro" id="IPR016187">
    <property type="entry name" value="CTDL_fold"/>
</dbReference>
<evidence type="ECO:0000256" key="1">
    <source>
        <dbReference type="SAM" id="SignalP"/>
    </source>
</evidence>
<dbReference type="OrthoDB" id="441660at2759"/>
<organism evidence="3 4">
    <name type="scientific">Austrofundulus limnaeus</name>
    <name type="common">Annual killifish</name>
    <dbReference type="NCBI Taxonomy" id="52670"/>
    <lineage>
        <taxon>Eukaryota</taxon>
        <taxon>Metazoa</taxon>
        <taxon>Chordata</taxon>
        <taxon>Craniata</taxon>
        <taxon>Vertebrata</taxon>
        <taxon>Euteleostomi</taxon>
        <taxon>Actinopterygii</taxon>
        <taxon>Neopterygii</taxon>
        <taxon>Teleostei</taxon>
        <taxon>Neoteleostei</taxon>
        <taxon>Acanthomorphata</taxon>
        <taxon>Ovalentaria</taxon>
        <taxon>Atherinomorphae</taxon>
        <taxon>Cyprinodontiformes</taxon>
        <taxon>Rivulidae</taxon>
        <taxon>Austrofundulus</taxon>
    </lineage>
</organism>
<dbReference type="Gene3D" id="3.10.100.10">
    <property type="entry name" value="Mannose-Binding Protein A, subunit A"/>
    <property type="match status" value="1"/>
</dbReference>
<dbReference type="AlphaFoldDB" id="A0A2I4D2P0"/>
<feature type="domain" description="C-type lectin" evidence="2">
    <location>
        <begin position="42"/>
        <end position="161"/>
    </location>
</feature>
<dbReference type="GeneID" id="106534431"/>
<dbReference type="CDD" id="cd00037">
    <property type="entry name" value="CLECT"/>
    <property type="match status" value="1"/>
</dbReference>
<feature type="signal peptide" evidence="1">
    <location>
        <begin position="1"/>
        <end position="22"/>
    </location>
</feature>
<dbReference type="PANTHER" id="PTHR22803">
    <property type="entry name" value="MANNOSE, PHOSPHOLIPASE, LECTIN RECEPTOR RELATED"/>
    <property type="match status" value="1"/>
</dbReference>
<dbReference type="PRINTS" id="PR01504">
    <property type="entry name" value="PNCREATITSAP"/>
</dbReference>
<gene>
    <name evidence="4" type="primary">LOC106534431</name>
</gene>
<dbReference type="InterPro" id="IPR001304">
    <property type="entry name" value="C-type_lectin-like"/>
</dbReference>
<dbReference type="InParanoid" id="A0A2I4D2P0"/>
<sequence>MTSSLLSLLLCVSSALLVTVNAGCSRAGVPTVCTCPSGWTQRDKHCYLFVRGQVDWATAERACIAYGGNLASFHSRAEYDFLRTVVYRATGSNPRTWVGASDAVKDGNWLWSDGSRFSSVSWGAGEPNNAGGREDCMEINRNGGDYINDERCTTTLNFICAKHL</sequence>
<dbReference type="RefSeq" id="XP_013886511.1">
    <property type="nucleotide sequence ID" value="XM_014031057.1"/>
</dbReference>
<dbReference type="SMART" id="SM00034">
    <property type="entry name" value="CLECT"/>
    <property type="match status" value="1"/>
</dbReference>
<dbReference type="InterPro" id="IPR016186">
    <property type="entry name" value="C-type_lectin-like/link_sf"/>
</dbReference>
<feature type="chain" id="PRO_5014179775" evidence="1">
    <location>
        <begin position="23"/>
        <end position="164"/>
    </location>
</feature>
<dbReference type="InterPro" id="IPR050111">
    <property type="entry name" value="C-type_lectin/snaclec_domain"/>
</dbReference>
<keyword evidence="1" id="KW-0732">Signal</keyword>
<protein>
    <submittedName>
        <fullName evidence="4">Galactose-specific lectin nattectin</fullName>
    </submittedName>
</protein>
<reference evidence="4" key="1">
    <citation type="submission" date="2025-08" db="UniProtKB">
        <authorList>
            <consortium name="RefSeq"/>
        </authorList>
    </citation>
    <scope>IDENTIFICATION</scope>
    <source>
        <strain evidence="4">Quisiro</strain>
        <tissue evidence="4">Liver</tissue>
    </source>
</reference>
<dbReference type="PROSITE" id="PS50041">
    <property type="entry name" value="C_TYPE_LECTIN_2"/>
    <property type="match status" value="1"/>
</dbReference>
<name>A0A2I4D2P0_AUSLI</name>
<dbReference type="Proteomes" id="UP000192220">
    <property type="component" value="Unplaced"/>
</dbReference>
<proteinExistence type="predicted"/>
<evidence type="ECO:0000313" key="4">
    <source>
        <dbReference type="RefSeq" id="XP_013886511.1"/>
    </source>
</evidence>
<dbReference type="Pfam" id="PF00059">
    <property type="entry name" value="Lectin_C"/>
    <property type="match status" value="1"/>
</dbReference>
<evidence type="ECO:0000313" key="3">
    <source>
        <dbReference type="Proteomes" id="UP000192220"/>
    </source>
</evidence>